<comment type="caution">
    <text evidence="2">The sequence shown here is derived from an EMBL/GenBank/DDBJ whole genome shotgun (WGS) entry which is preliminary data.</text>
</comment>
<feature type="domain" description="GST N-terminal" evidence="1">
    <location>
        <begin position="47"/>
        <end position="131"/>
    </location>
</feature>
<organism evidence="2">
    <name type="scientific">mine drainage metagenome</name>
    <dbReference type="NCBI Taxonomy" id="410659"/>
    <lineage>
        <taxon>unclassified sequences</taxon>
        <taxon>metagenomes</taxon>
        <taxon>ecological metagenomes</taxon>
    </lineage>
</organism>
<dbReference type="AlphaFoldDB" id="A0A1J5TUC2"/>
<dbReference type="PROSITE" id="PS50404">
    <property type="entry name" value="GST_NTER"/>
    <property type="match status" value="1"/>
</dbReference>
<dbReference type="Pfam" id="PF13417">
    <property type="entry name" value="GST_N_3"/>
    <property type="match status" value="1"/>
</dbReference>
<dbReference type="EMBL" id="MLJW01000001">
    <property type="protein sequence ID" value="OIR19848.1"/>
    <property type="molecule type" value="Genomic_DNA"/>
</dbReference>
<gene>
    <name evidence="2" type="ORF">GALL_07320</name>
</gene>
<dbReference type="PROSITE" id="PS51354">
    <property type="entry name" value="GLUTAREDOXIN_2"/>
    <property type="match status" value="1"/>
</dbReference>
<dbReference type="SUPFAM" id="SSF52833">
    <property type="entry name" value="Thioredoxin-like"/>
    <property type="match status" value="1"/>
</dbReference>
<dbReference type="InterPro" id="IPR004045">
    <property type="entry name" value="Glutathione_S-Trfase_N"/>
</dbReference>
<evidence type="ECO:0000259" key="1">
    <source>
        <dbReference type="PROSITE" id="PS50404"/>
    </source>
</evidence>
<accession>A0A1J5TUC2</accession>
<name>A0A1J5TUC2_9ZZZZ</name>
<proteinExistence type="predicted"/>
<dbReference type="Gene3D" id="3.40.30.10">
    <property type="entry name" value="Glutaredoxin"/>
    <property type="match status" value="1"/>
</dbReference>
<protein>
    <submittedName>
        <fullName evidence="2">Glutaredoxin 2</fullName>
    </submittedName>
</protein>
<evidence type="ECO:0000313" key="2">
    <source>
        <dbReference type="EMBL" id="OIR19848.1"/>
    </source>
</evidence>
<dbReference type="InterPro" id="IPR036249">
    <property type="entry name" value="Thioredoxin-like_sf"/>
</dbReference>
<reference evidence="2" key="1">
    <citation type="submission" date="2016-10" db="EMBL/GenBank/DDBJ databases">
        <title>Sequence of Gallionella enrichment culture.</title>
        <authorList>
            <person name="Poehlein A."/>
            <person name="Muehling M."/>
            <person name="Daniel R."/>
        </authorList>
    </citation>
    <scope>NUCLEOTIDE SEQUENCE</scope>
</reference>
<sequence>MRSAIRIFFRTLRIALIPFMLLWERLTMPKGIVRPPQEQQRVDEQTRHMALYQFKTCPFCIKVRREIGRLSLNIELRDAQHDEQHLAALLQGGGTLQVPCLRIFDAQGNSQWMYESDAINAYLHERFAPKPD</sequence>
<dbReference type="PROSITE" id="PS00195">
    <property type="entry name" value="GLUTAREDOXIN_1"/>
    <property type="match status" value="1"/>
</dbReference>
<dbReference type="InterPro" id="IPR011767">
    <property type="entry name" value="GLR_AS"/>
</dbReference>